<dbReference type="RefSeq" id="WP_156714112.1">
    <property type="nucleotide sequence ID" value="NZ_WPHG01000004.1"/>
</dbReference>
<dbReference type="AlphaFoldDB" id="A0A844QMS8"/>
<comment type="caution">
    <text evidence="3">The sequence shown here is derived from an EMBL/GenBank/DDBJ whole genome shotgun (WGS) entry which is preliminary data.</text>
</comment>
<name>A0A844QMS8_9HYPH</name>
<accession>A0A844QMS8</accession>
<evidence type="ECO:0000313" key="4">
    <source>
        <dbReference type="Proteomes" id="UP000463224"/>
    </source>
</evidence>
<keyword evidence="1" id="KW-0175">Coiled coil</keyword>
<gene>
    <name evidence="3" type="ORF">GN330_18085</name>
</gene>
<keyword evidence="4" id="KW-1185">Reference proteome</keyword>
<protein>
    <submittedName>
        <fullName evidence="3">Uncharacterized protein</fullName>
    </submittedName>
</protein>
<reference evidence="3 4" key="1">
    <citation type="submission" date="2019-12" db="EMBL/GenBank/DDBJ databases">
        <title>Nitratireductor arenosus sp. nov., Isolated from sea sand, Jeju island, South Korea.</title>
        <authorList>
            <person name="Kim W."/>
        </authorList>
    </citation>
    <scope>NUCLEOTIDE SEQUENCE [LARGE SCALE GENOMIC DNA]</scope>
    <source>
        <strain evidence="3 4">CAU 1489</strain>
    </source>
</reference>
<dbReference type="Proteomes" id="UP000463224">
    <property type="component" value="Unassembled WGS sequence"/>
</dbReference>
<feature type="coiled-coil region" evidence="1">
    <location>
        <begin position="483"/>
        <end position="510"/>
    </location>
</feature>
<dbReference type="EMBL" id="WPHG01000004">
    <property type="protein sequence ID" value="MVA99161.1"/>
    <property type="molecule type" value="Genomic_DNA"/>
</dbReference>
<evidence type="ECO:0000256" key="1">
    <source>
        <dbReference type="SAM" id="Coils"/>
    </source>
</evidence>
<sequence>MPDSEKEAAKVASPEASSRTATAKQDEKSAKTPPRPNGQARASAAPPPAQDFSEAIYNAIIASFANKNPTQMFCLCWPGTVLDAGHLGWEDAEETAGNMPERALIRTSQILDQYVPPAPITQPDGTRVSDRYKQAVSQLGPMPSLDLIRLQEIIRERLQTKVEVVIDGKDVTMRLVDYFDYLFQQWIRAKQNWGKLQAEMRAKFKADNPLDSTRAWDEYLAWYAVNADGHIQEINAKYDQLVVEFPLTAWQDAITVLDTSDDGGLGEAKQLVRNAVIPVPYQEGMNYYPTRGVPYSWPKEIKPSTKFIDLLADPEAQQQALDVARTQLELEIRTWMAIIPQIDDATVKADADAFQKAGQAFSDAQSTLIKTYTENAVTAVKIFCDVMESRGDPLSSVTGSNEQKALTDEINDLGANLGKSEPSKGVPKAMDWAMIKDIADQVGTGQGKLVDAQQGLIDSGWALAGAATKFLETDANRIQFDWLDAYVKQLETKLAAIERLERQMASASNVYYDYLYSPENEKLKEENPNVDLNDTNAFGTNSFPNKLDYPANNRWTQLTVTISKDQLSTSKTMNTYFDRMQWGVNLFLGSGGGTTEVSGTEFAERFMQASDEIQIGFLCTKVLIDRAWMKPEIFAHTSDFFRTLQKPLAPDTQLENYQFMGEKGEEKLLNVLKNYSFPAYPVAVLLAKDVSIKVKVDMAESEALRSTSKSVKSQGGGFLVFSISRSESASSEEDSMNSYVMNGQMIARAPAPQIIGYWTQFLPPDRSTYIDETTARDIAEAISFVGRLQNAHATPAERKGVPQKG</sequence>
<feature type="region of interest" description="Disordered" evidence="2">
    <location>
        <begin position="1"/>
        <end position="49"/>
    </location>
</feature>
<proteinExistence type="predicted"/>
<evidence type="ECO:0000256" key="2">
    <source>
        <dbReference type="SAM" id="MobiDB-lite"/>
    </source>
</evidence>
<organism evidence="3 4">
    <name type="scientific">Nitratireductor arenosus</name>
    <dbReference type="NCBI Taxonomy" id="2682096"/>
    <lineage>
        <taxon>Bacteria</taxon>
        <taxon>Pseudomonadati</taxon>
        <taxon>Pseudomonadota</taxon>
        <taxon>Alphaproteobacteria</taxon>
        <taxon>Hyphomicrobiales</taxon>
        <taxon>Phyllobacteriaceae</taxon>
        <taxon>Nitratireductor</taxon>
    </lineage>
</organism>
<evidence type="ECO:0000313" key="3">
    <source>
        <dbReference type="EMBL" id="MVA99161.1"/>
    </source>
</evidence>